<comment type="caution">
    <text evidence="2">The sequence shown here is derived from an EMBL/GenBank/DDBJ whole genome shotgun (WGS) entry which is preliminary data.</text>
</comment>
<proteinExistence type="predicted"/>
<feature type="region of interest" description="Disordered" evidence="1">
    <location>
        <begin position="1"/>
        <end position="96"/>
    </location>
</feature>
<protein>
    <submittedName>
        <fullName evidence="2">Uncharacterized protein</fullName>
    </submittedName>
</protein>
<feature type="region of interest" description="Disordered" evidence="1">
    <location>
        <begin position="120"/>
        <end position="164"/>
    </location>
</feature>
<dbReference type="Proteomes" id="UP000246702">
    <property type="component" value="Unassembled WGS sequence"/>
</dbReference>
<evidence type="ECO:0000313" key="3">
    <source>
        <dbReference type="Proteomes" id="UP000246702"/>
    </source>
</evidence>
<feature type="compositionally biased region" description="Basic and acidic residues" evidence="1">
    <location>
        <begin position="154"/>
        <end position="164"/>
    </location>
</feature>
<name>A0A317X9T1_9EURO</name>
<reference evidence="2 3" key="1">
    <citation type="submission" date="2016-12" db="EMBL/GenBank/DDBJ databases">
        <title>The genomes of Aspergillus section Nigri reveals drivers in fungal speciation.</title>
        <authorList>
            <consortium name="DOE Joint Genome Institute"/>
            <person name="Vesth T.C."/>
            <person name="Nybo J."/>
            <person name="Theobald S."/>
            <person name="Brandl J."/>
            <person name="Frisvad J.C."/>
            <person name="Nielsen K.F."/>
            <person name="Lyhne E.K."/>
            <person name="Kogle M.E."/>
            <person name="Kuo A."/>
            <person name="Riley R."/>
            <person name="Clum A."/>
            <person name="Nolan M."/>
            <person name="Lipzen A."/>
            <person name="Salamov A."/>
            <person name="Henrissat B."/>
            <person name="Wiebenga A."/>
            <person name="De Vries R.P."/>
            <person name="Grigoriev I.V."/>
            <person name="Mortensen U.H."/>
            <person name="Andersen M.R."/>
            <person name="Baker S.E."/>
        </authorList>
    </citation>
    <scope>NUCLEOTIDE SEQUENCE [LARGE SCALE GENOMIC DNA]</scope>
    <source>
        <strain evidence="2 3">CBS 115572</strain>
    </source>
</reference>
<accession>A0A317X9T1</accession>
<keyword evidence="3" id="KW-1185">Reference proteome</keyword>
<feature type="compositionally biased region" description="Basic and acidic residues" evidence="1">
    <location>
        <begin position="14"/>
        <end position="39"/>
    </location>
</feature>
<dbReference type="GeneID" id="37108399"/>
<dbReference type="EMBL" id="MSFK01000003">
    <property type="protein sequence ID" value="PWY95363.1"/>
    <property type="molecule type" value="Genomic_DNA"/>
</dbReference>
<feature type="compositionally biased region" description="Gly residues" evidence="1">
    <location>
        <begin position="138"/>
        <end position="148"/>
    </location>
</feature>
<dbReference type="AlphaFoldDB" id="A0A317X9T1"/>
<evidence type="ECO:0000256" key="1">
    <source>
        <dbReference type="SAM" id="MobiDB-lite"/>
    </source>
</evidence>
<organism evidence="2 3">
    <name type="scientific">Aspergillus sclerotioniger CBS 115572</name>
    <dbReference type="NCBI Taxonomy" id="1450535"/>
    <lineage>
        <taxon>Eukaryota</taxon>
        <taxon>Fungi</taxon>
        <taxon>Dikarya</taxon>
        <taxon>Ascomycota</taxon>
        <taxon>Pezizomycotina</taxon>
        <taxon>Eurotiomycetes</taxon>
        <taxon>Eurotiomycetidae</taxon>
        <taxon>Eurotiales</taxon>
        <taxon>Aspergillaceae</taxon>
        <taxon>Aspergillus</taxon>
        <taxon>Aspergillus subgen. Circumdati</taxon>
    </lineage>
</organism>
<gene>
    <name evidence="2" type="ORF">BO94DRAFT_225769</name>
</gene>
<evidence type="ECO:0000313" key="2">
    <source>
        <dbReference type="EMBL" id="PWY95363.1"/>
    </source>
</evidence>
<dbReference type="RefSeq" id="XP_025472124.1">
    <property type="nucleotide sequence ID" value="XM_025606256.1"/>
</dbReference>
<sequence>MAVGDGTNVATASMEEKIHDHARGRRGEGGREEKGKGQEGGRVGLEGNQKSETMATSLGAHLNPAEGPFLGSWGGDDDRIRRGEGKHPELRSEPVGVTHTLPTHIVILIILVREGDAPIRTPQIDDAPSCQSPAGPDGTTGGRGGAGTVGKDWNATRHDDISGE</sequence>
<feature type="compositionally biased region" description="Basic and acidic residues" evidence="1">
    <location>
        <begin position="76"/>
        <end position="92"/>
    </location>
</feature>